<dbReference type="GO" id="GO:0003677">
    <property type="term" value="F:DNA binding"/>
    <property type="evidence" value="ECO:0007669"/>
    <property type="project" value="TreeGrafter"/>
</dbReference>
<dbReference type="Gene3D" id="3.90.120.10">
    <property type="entry name" value="DNA Methylase, subunit A, domain 2"/>
    <property type="match status" value="1"/>
</dbReference>
<evidence type="ECO:0000256" key="3">
    <source>
        <dbReference type="ARBA" id="ARBA00022679"/>
    </source>
</evidence>
<dbReference type="PhylomeDB" id="Q1ATV8"/>
<sequence>MSETSRNTMIPNHYTASLSALDLTIAQAVPPGGNWKDIPETVPSKRLQQIRASYAAGKGSRSTYYGRLRPDAPAYTINTYFTRPGNGCHLHYDYSGGQHRTLSQREAARLQSFPDRFVFRGSHIAVSRQIGNAVPPLLAYQVARAIPTRGLFADLFSGAGGLSLGFQWAGWQPVVANDVDEAALLTYRDNIHDVIVLGDIREHHVIDAIIQKCEEARDASPNMPFFVLGGPPCQGFSTAGNRRFVGDERNWLFRQYKAVLERLQPDGFVFENVPGLLNMEGGSVFRAIRDELASTTKQLVVWRLRAEEYGVPQRRTRVILVGDSSGDVESEPPKTVTQLGNNMSLFNELPAAVSVRDALSDLPALRPGEDGSHKDYTHDPEHPYQEFVRGLIGPEEYLRALNDRL</sequence>
<dbReference type="REBASE" id="13198">
    <property type="entry name" value="M1.RxyORF2232P"/>
</dbReference>
<keyword evidence="10" id="KW-1185">Reference proteome</keyword>
<keyword evidence="3 6" id="KW-0808">Transferase</keyword>
<dbReference type="GO" id="GO:0044027">
    <property type="term" value="P:negative regulation of gene expression via chromosomal CpG island methylation"/>
    <property type="evidence" value="ECO:0007669"/>
    <property type="project" value="TreeGrafter"/>
</dbReference>
<evidence type="ECO:0000256" key="7">
    <source>
        <dbReference type="RuleBase" id="RU000416"/>
    </source>
</evidence>
<dbReference type="PRINTS" id="PR00105">
    <property type="entry name" value="C5METTRFRASE"/>
</dbReference>
<dbReference type="Gene3D" id="3.40.50.150">
    <property type="entry name" value="Vaccinia Virus protein VP39"/>
    <property type="match status" value="1"/>
</dbReference>
<keyword evidence="4 6" id="KW-0949">S-adenosyl-L-methionine</keyword>
<dbReference type="InterPro" id="IPR031303">
    <property type="entry name" value="C5_meth_CS"/>
</dbReference>
<dbReference type="Pfam" id="PF00145">
    <property type="entry name" value="DNA_methylase"/>
    <property type="match status" value="2"/>
</dbReference>
<dbReference type="InterPro" id="IPR050390">
    <property type="entry name" value="C5-Methyltransferase"/>
</dbReference>
<feature type="active site" evidence="6">
    <location>
        <position position="233"/>
    </location>
</feature>
<dbReference type="GO" id="GO:0003886">
    <property type="term" value="F:DNA (cytosine-5-)-methyltransferase activity"/>
    <property type="evidence" value="ECO:0007669"/>
    <property type="project" value="UniProtKB-EC"/>
</dbReference>
<evidence type="ECO:0000256" key="2">
    <source>
        <dbReference type="ARBA" id="ARBA00022603"/>
    </source>
</evidence>
<evidence type="ECO:0000313" key="10">
    <source>
        <dbReference type="Proteomes" id="UP000006637"/>
    </source>
</evidence>
<dbReference type="GO" id="GO:0009307">
    <property type="term" value="P:DNA restriction-modification system"/>
    <property type="evidence" value="ECO:0007669"/>
    <property type="project" value="UniProtKB-KW"/>
</dbReference>
<dbReference type="EC" id="2.1.1.37" evidence="1"/>
<proteinExistence type="inferred from homology"/>
<dbReference type="Proteomes" id="UP000006637">
    <property type="component" value="Chromosome"/>
</dbReference>
<dbReference type="AlphaFoldDB" id="Q1ATV8"/>
<dbReference type="HOGENOM" id="CLU_695863_0_0_11"/>
<evidence type="ECO:0000256" key="8">
    <source>
        <dbReference type="SAM" id="MobiDB-lite"/>
    </source>
</evidence>
<accession>Q1ATV8</accession>
<dbReference type="InterPro" id="IPR029063">
    <property type="entry name" value="SAM-dependent_MTases_sf"/>
</dbReference>
<dbReference type="NCBIfam" id="TIGR00675">
    <property type="entry name" value="dcm"/>
    <property type="match status" value="1"/>
</dbReference>
<keyword evidence="2 6" id="KW-0489">Methyltransferase</keyword>
<dbReference type="PROSITE" id="PS00095">
    <property type="entry name" value="C5_MTASE_2"/>
    <property type="match status" value="1"/>
</dbReference>
<evidence type="ECO:0000256" key="6">
    <source>
        <dbReference type="PROSITE-ProRule" id="PRU01016"/>
    </source>
</evidence>
<evidence type="ECO:0000256" key="5">
    <source>
        <dbReference type="ARBA" id="ARBA00022747"/>
    </source>
</evidence>
<dbReference type="PROSITE" id="PS51679">
    <property type="entry name" value="SAM_MT_C5"/>
    <property type="match status" value="1"/>
</dbReference>
<comment type="similarity">
    <text evidence="6 7">Belongs to the class I-like SAM-binding methyltransferase superfamily. C5-methyltransferase family.</text>
</comment>
<name>Q1ATV8_RUBXD</name>
<keyword evidence="5" id="KW-0680">Restriction system</keyword>
<evidence type="ECO:0000313" key="9">
    <source>
        <dbReference type="EMBL" id="ABG05170.1"/>
    </source>
</evidence>
<dbReference type="PANTHER" id="PTHR10629:SF52">
    <property type="entry name" value="DNA (CYTOSINE-5)-METHYLTRANSFERASE 1"/>
    <property type="match status" value="1"/>
</dbReference>
<feature type="region of interest" description="Disordered" evidence="8">
    <location>
        <begin position="362"/>
        <end position="381"/>
    </location>
</feature>
<dbReference type="KEGG" id="rxy:Rxyl_2232"/>
<dbReference type="EMBL" id="CP000386">
    <property type="protein sequence ID" value="ABG05170.1"/>
    <property type="molecule type" value="Genomic_DNA"/>
</dbReference>
<evidence type="ECO:0000256" key="4">
    <source>
        <dbReference type="ARBA" id="ARBA00022691"/>
    </source>
</evidence>
<gene>
    <name evidence="9" type="ordered locus">Rxyl_2232</name>
</gene>
<dbReference type="InterPro" id="IPR001525">
    <property type="entry name" value="C5_MeTfrase"/>
</dbReference>
<dbReference type="SUPFAM" id="SSF53335">
    <property type="entry name" value="S-adenosyl-L-methionine-dependent methyltransferases"/>
    <property type="match status" value="2"/>
</dbReference>
<organism evidence="9 10">
    <name type="scientific">Rubrobacter xylanophilus (strain DSM 9941 / JCM 11954 / NBRC 16129 / PRD-1)</name>
    <dbReference type="NCBI Taxonomy" id="266117"/>
    <lineage>
        <taxon>Bacteria</taxon>
        <taxon>Bacillati</taxon>
        <taxon>Actinomycetota</taxon>
        <taxon>Rubrobacteria</taxon>
        <taxon>Rubrobacterales</taxon>
        <taxon>Rubrobacteraceae</taxon>
        <taxon>Rubrobacter</taxon>
    </lineage>
</organism>
<dbReference type="STRING" id="266117.Rxyl_2232"/>
<feature type="compositionally biased region" description="Basic and acidic residues" evidence="8">
    <location>
        <begin position="367"/>
        <end position="381"/>
    </location>
</feature>
<dbReference type="PANTHER" id="PTHR10629">
    <property type="entry name" value="CYTOSINE-SPECIFIC METHYLTRANSFERASE"/>
    <property type="match status" value="1"/>
</dbReference>
<dbReference type="GO" id="GO:0032259">
    <property type="term" value="P:methylation"/>
    <property type="evidence" value="ECO:0007669"/>
    <property type="project" value="UniProtKB-KW"/>
</dbReference>
<reference evidence="9 10" key="1">
    <citation type="submission" date="2006-06" db="EMBL/GenBank/DDBJ databases">
        <title>Complete sequence of Rubrobacter xylanophilus DSM 9941.</title>
        <authorList>
            <consortium name="US DOE Joint Genome Institute"/>
            <person name="Copeland A."/>
            <person name="Lucas S."/>
            <person name="Lapidus A."/>
            <person name="Barry K."/>
            <person name="Detter J.C."/>
            <person name="Glavina del Rio T."/>
            <person name="Hammon N."/>
            <person name="Israni S."/>
            <person name="Dalin E."/>
            <person name="Tice H."/>
            <person name="Pitluck S."/>
            <person name="Munk A.C."/>
            <person name="Brettin T."/>
            <person name="Bruce D."/>
            <person name="Han C."/>
            <person name="Tapia R."/>
            <person name="Gilna P."/>
            <person name="Schmutz J."/>
            <person name="Larimer F."/>
            <person name="Land M."/>
            <person name="Hauser L."/>
            <person name="Kyrpides N."/>
            <person name="Lykidis A."/>
            <person name="da Costa M.S."/>
            <person name="Rainey F.A."/>
            <person name="Empadinhas N."/>
            <person name="Jolivet E."/>
            <person name="Battista J.R."/>
            <person name="Richardson P."/>
        </authorList>
    </citation>
    <scope>NUCLEOTIDE SEQUENCE [LARGE SCALE GENOMIC DNA]</scope>
    <source>
        <strain evidence="10">DSM 9941 / NBRC 16129 / PRD-1</strain>
    </source>
</reference>
<protein>
    <recommendedName>
        <fullName evidence="1">DNA (cytosine-5-)-methyltransferase</fullName>
        <ecNumber evidence="1">2.1.1.37</ecNumber>
    </recommendedName>
</protein>
<evidence type="ECO:0000256" key="1">
    <source>
        <dbReference type="ARBA" id="ARBA00011975"/>
    </source>
</evidence>
<dbReference type="eggNOG" id="COG0270">
    <property type="taxonomic scope" value="Bacteria"/>
</dbReference>